<dbReference type="SUPFAM" id="SSF88659">
    <property type="entry name" value="Sigma3 and sigma4 domains of RNA polymerase sigma factors"/>
    <property type="match status" value="1"/>
</dbReference>
<comment type="similarity">
    <text evidence="1">Belongs to the sigma-70 factor family. ECF subfamily.</text>
</comment>
<dbReference type="Proteomes" id="UP001164390">
    <property type="component" value="Chromosome"/>
</dbReference>
<dbReference type="KEGG" id="sgrg:L0C25_11170"/>
<dbReference type="AlphaFoldDB" id="A0AA46YMC6"/>
<keyword evidence="2" id="KW-0805">Transcription regulation</keyword>
<dbReference type="InterPro" id="IPR034768">
    <property type="entry name" value="4FE4S_WBL"/>
</dbReference>
<dbReference type="RefSeq" id="WP_271636578.1">
    <property type="nucleotide sequence ID" value="NZ_CP094970.1"/>
</dbReference>
<keyword evidence="3" id="KW-0731">Sigma factor</keyword>
<dbReference type="InterPro" id="IPR036388">
    <property type="entry name" value="WH-like_DNA-bd_sf"/>
</dbReference>
<organism evidence="7 8">
    <name type="scientific">Solicola gregarius</name>
    <dbReference type="NCBI Taxonomy" id="2908642"/>
    <lineage>
        <taxon>Bacteria</taxon>
        <taxon>Bacillati</taxon>
        <taxon>Actinomycetota</taxon>
        <taxon>Actinomycetes</taxon>
        <taxon>Propionibacteriales</taxon>
        <taxon>Nocardioidaceae</taxon>
        <taxon>Solicola</taxon>
    </lineage>
</organism>
<evidence type="ECO:0000256" key="2">
    <source>
        <dbReference type="ARBA" id="ARBA00023015"/>
    </source>
</evidence>
<evidence type="ECO:0000256" key="5">
    <source>
        <dbReference type="SAM" id="MobiDB-lite"/>
    </source>
</evidence>
<dbReference type="Pfam" id="PF02467">
    <property type="entry name" value="Whib"/>
    <property type="match status" value="1"/>
</dbReference>
<dbReference type="PROSITE" id="PS51674">
    <property type="entry name" value="4FE4S_WBL"/>
    <property type="match status" value="1"/>
</dbReference>
<dbReference type="GO" id="GO:0006352">
    <property type="term" value="P:DNA-templated transcription initiation"/>
    <property type="evidence" value="ECO:0007669"/>
    <property type="project" value="InterPro"/>
</dbReference>
<evidence type="ECO:0000259" key="6">
    <source>
        <dbReference type="PROSITE" id="PS51674"/>
    </source>
</evidence>
<dbReference type="InterPro" id="IPR013324">
    <property type="entry name" value="RNA_pol_sigma_r3/r4-like"/>
</dbReference>
<sequence>MQVTPSTPGPPGDEDVPTCAAHPEMYLHELLDNPPVQSKVAKAIWAEYRERLEEVRNACAKCPLFVDCLYRAVVQVDVSGYVGCTTARERRRIRRMLGVSVQSEDFDTIAGVRAEGKPIDHQTVLATRSAFPADSLESIAERLGCSLSTVKRHLRRAREADAAPSPRAKPKRDDVPTVDDVLDCFDAVVEADR</sequence>
<keyword evidence="8" id="KW-1185">Reference proteome</keyword>
<keyword evidence="4" id="KW-0804">Transcription</keyword>
<dbReference type="Pfam" id="PF08281">
    <property type="entry name" value="Sigma70_r4_2"/>
    <property type="match status" value="1"/>
</dbReference>
<protein>
    <submittedName>
        <fullName evidence="7">WhiB family transcriptional regulator</fullName>
    </submittedName>
</protein>
<dbReference type="GO" id="GO:0016987">
    <property type="term" value="F:sigma factor activity"/>
    <property type="evidence" value="ECO:0007669"/>
    <property type="project" value="UniProtKB-KW"/>
</dbReference>
<gene>
    <name evidence="7" type="ORF">L0C25_11170</name>
</gene>
<evidence type="ECO:0000256" key="1">
    <source>
        <dbReference type="ARBA" id="ARBA00010641"/>
    </source>
</evidence>
<dbReference type="GO" id="GO:0003677">
    <property type="term" value="F:DNA binding"/>
    <property type="evidence" value="ECO:0007669"/>
    <property type="project" value="InterPro"/>
</dbReference>
<name>A0AA46YMC6_9ACTN</name>
<evidence type="ECO:0000313" key="7">
    <source>
        <dbReference type="EMBL" id="UYM07602.1"/>
    </source>
</evidence>
<evidence type="ECO:0000313" key="8">
    <source>
        <dbReference type="Proteomes" id="UP001164390"/>
    </source>
</evidence>
<dbReference type="EMBL" id="CP094970">
    <property type="protein sequence ID" value="UYM07602.1"/>
    <property type="molecule type" value="Genomic_DNA"/>
</dbReference>
<feature type="region of interest" description="Disordered" evidence="5">
    <location>
        <begin position="156"/>
        <end position="177"/>
    </location>
</feature>
<reference evidence="7" key="1">
    <citation type="submission" date="2022-01" db="EMBL/GenBank/DDBJ databases">
        <title>Nocardioidaceae gen. sp. A5X3R13.</title>
        <authorList>
            <person name="Lopez Marin M.A."/>
            <person name="Uhlik O."/>
        </authorList>
    </citation>
    <scope>NUCLEOTIDE SEQUENCE</scope>
    <source>
        <strain evidence="7">A5X3R13</strain>
    </source>
</reference>
<evidence type="ECO:0000256" key="4">
    <source>
        <dbReference type="ARBA" id="ARBA00023163"/>
    </source>
</evidence>
<dbReference type="Gene3D" id="1.10.10.10">
    <property type="entry name" value="Winged helix-like DNA-binding domain superfamily/Winged helix DNA-binding domain"/>
    <property type="match status" value="1"/>
</dbReference>
<dbReference type="InterPro" id="IPR013249">
    <property type="entry name" value="RNA_pol_sigma70_r4_t2"/>
</dbReference>
<proteinExistence type="inferred from homology"/>
<evidence type="ECO:0000256" key="3">
    <source>
        <dbReference type="ARBA" id="ARBA00023082"/>
    </source>
</evidence>
<accession>A0AA46YMC6</accession>
<feature type="domain" description="4Fe-4S Wbl-type" evidence="6">
    <location>
        <begin position="18"/>
        <end position="92"/>
    </location>
</feature>